<reference evidence="2" key="1">
    <citation type="journal article" date="2003" name="Genome Biol.">
        <title>An integrated gene annotation and transcriptional profiling approach towards the full gene content of the Drosophila genome.</title>
        <authorList>
            <person name="Hild M."/>
            <person name="Beckmann B."/>
            <person name="Haas S.A."/>
            <person name="Koch B."/>
            <person name="Solovyev V."/>
            <person name="Busold C."/>
            <person name="Fellenberg K."/>
            <person name="Boutros M."/>
            <person name="Vingron M."/>
            <person name="Sauer F."/>
            <person name="Hoheisel J.D."/>
            <person name="Paro R."/>
        </authorList>
    </citation>
    <scope>NUCLEOTIDE SEQUENCE</scope>
</reference>
<evidence type="ECO:0000256" key="1">
    <source>
        <dbReference type="SAM" id="MobiDB-lite"/>
    </source>
</evidence>
<evidence type="ECO:0000313" key="2">
    <source>
        <dbReference type="EMBL" id="DAA04371.1"/>
    </source>
</evidence>
<name>Q6IJ50_DROME</name>
<sequence length="200" mass="22445">MQATTTHFQTPNSTWRPSGQRNSARLLQPKLAMELGVSARLGNVPTKQVVGPPQLRSARRSAVLQRRNPGQRLELELKCCAFVHGRELWATATLALNGLSSGSLLLVRWVRLQQRLCASRAQSSIWPWARQCKPSGVRAASASELHLNWRGSCNCNWKLVAAPGAGFLARYATRTYCQWQRQIKICAQLWPTHLVRKPAR</sequence>
<dbReference type="AlphaFoldDB" id="Q6IJ50"/>
<gene>
    <name evidence="2" type="ORF">HDC15895</name>
</gene>
<protein>
    <submittedName>
        <fullName evidence="2">HDC15895</fullName>
    </submittedName>
</protein>
<accession>Q6IJ50</accession>
<organism evidence="2">
    <name type="scientific">Drosophila melanogaster</name>
    <name type="common">Fruit fly</name>
    <dbReference type="NCBI Taxonomy" id="7227"/>
    <lineage>
        <taxon>Eukaryota</taxon>
        <taxon>Metazoa</taxon>
        <taxon>Ecdysozoa</taxon>
        <taxon>Arthropoda</taxon>
        <taxon>Hexapoda</taxon>
        <taxon>Insecta</taxon>
        <taxon>Pterygota</taxon>
        <taxon>Neoptera</taxon>
        <taxon>Endopterygota</taxon>
        <taxon>Diptera</taxon>
        <taxon>Brachycera</taxon>
        <taxon>Muscomorpha</taxon>
        <taxon>Ephydroidea</taxon>
        <taxon>Drosophilidae</taxon>
        <taxon>Drosophila</taxon>
        <taxon>Sophophora</taxon>
    </lineage>
</organism>
<proteinExistence type="predicted"/>
<feature type="region of interest" description="Disordered" evidence="1">
    <location>
        <begin position="1"/>
        <end position="22"/>
    </location>
</feature>
<dbReference type="EMBL" id="BK002866">
    <property type="protein sequence ID" value="DAA04371.1"/>
    <property type="molecule type" value="Genomic_DNA"/>
</dbReference>